<dbReference type="InterPro" id="IPR000576">
    <property type="entry name" value="LacY/RafB_perm_fam"/>
</dbReference>
<keyword evidence="9 10" id="KW-0472">Membrane</keyword>
<feature type="domain" description="Major facilitator superfamily (MFS) profile" evidence="11">
    <location>
        <begin position="223"/>
        <end position="418"/>
    </location>
</feature>
<dbReference type="NCBIfam" id="TIGR00882">
    <property type="entry name" value="2A0105"/>
    <property type="match status" value="1"/>
</dbReference>
<feature type="transmembrane region" description="Helical" evidence="10">
    <location>
        <begin position="348"/>
        <end position="371"/>
    </location>
</feature>
<dbReference type="InterPro" id="IPR036259">
    <property type="entry name" value="MFS_trans_sf"/>
</dbReference>
<evidence type="ECO:0000313" key="12">
    <source>
        <dbReference type="EMBL" id="KFD22539.1"/>
    </source>
</evidence>
<dbReference type="PROSITE" id="PS00897">
    <property type="entry name" value="LACY_2"/>
    <property type="match status" value="1"/>
</dbReference>
<reference evidence="12 13" key="1">
    <citation type="submission" date="2014-05" db="EMBL/GenBank/DDBJ databases">
        <title>ATOL: Assembling a taxonomically balanced genome-scale reconstruction of the evolutionary history of the Enterobacteriaceae.</title>
        <authorList>
            <person name="Plunkett G.III."/>
            <person name="Neeno-Eckwall E.C."/>
            <person name="Glasner J.D."/>
            <person name="Perna N.T."/>
        </authorList>
    </citation>
    <scope>NUCLEOTIDE SEQUENCE [LARGE SCALE GENOMIC DNA]</scope>
    <source>
        <strain evidence="12 13">ATCC 33301</strain>
    </source>
</reference>
<sequence>MTLNIPFRNAYYRVASGYSFLFFISWSLWWSLYAIWLKGHLGLTGTELGTLYSVNQFTSMLFMVVYGIIQDKLGLKKTLIWCMGIVLILTGPFMIYIYEPLLRSHFSAGLMLGSLFFGLGYLAGSGLLDSFTEKMARSFHFEYGTARAWGSFGYAVGAFFAGIFFSINPHINFWLVSLFGLAFIAINSRAKFQPQHCVTTGEGRVKKEDFLAVFKDRNFWIFVLFIVGTWSFYNIYDQQLFPVFYAGLFESHDVGTRVYGYLNSFQVILEALCMLVVPFFVNRVGPKNALLLGVVIMMLRILSCALFVNPYIISLVKLLHAIEVPLCVIAVFKYSVANFDKRLSSTIFLVGFQIASSIGIIFLSAPIGILFDNAGYRTVFFAISGIVFLMLLFGMVLLSKKRERPQPVPAADTAAGAI</sequence>
<evidence type="ECO:0000256" key="10">
    <source>
        <dbReference type="SAM" id="Phobius"/>
    </source>
</evidence>
<dbReference type="GO" id="GO:0005886">
    <property type="term" value="C:plasma membrane"/>
    <property type="evidence" value="ECO:0007669"/>
    <property type="project" value="UniProtKB-SubCell"/>
</dbReference>
<feature type="transmembrane region" description="Helical" evidence="10">
    <location>
        <begin position="12"/>
        <end position="36"/>
    </location>
</feature>
<proteinExistence type="inferred from homology"/>
<gene>
    <name evidence="12" type="ORF">GTPT_0112</name>
</gene>
<organism evidence="12 13">
    <name type="scientific">Tatumella ptyseos ATCC 33301</name>
    <dbReference type="NCBI Taxonomy" id="1005995"/>
    <lineage>
        <taxon>Bacteria</taxon>
        <taxon>Pseudomonadati</taxon>
        <taxon>Pseudomonadota</taxon>
        <taxon>Gammaproteobacteria</taxon>
        <taxon>Enterobacterales</taxon>
        <taxon>Erwiniaceae</taxon>
        <taxon>Tatumella</taxon>
    </lineage>
</organism>
<evidence type="ECO:0000256" key="1">
    <source>
        <dbReference type="ARBA" id="ARBA00004429"/>
    </source>
</evidence>
<feature type="transmembrane region" description="Helical" evidence="10">
    <location>
        <begin position="377"/>
        <end position="398"/>
    </location>
</feature>
<dbReference type="InterPro" id="IPR018457">
    <property type="entry name" value="LacY/RafB_perm_fam_CS"/>
</dbReference>
<name>A0A085JPZ3_9GAMM</name>
<feature type="transmembrane region" description="Helical" evidence="10">
    <location>
        <begin position="78"/>
        <end position="98"/>
    </location>
</feature>
<dbReference type="Proteomes" id="UP000028602">
    <property type="component" value="Unassembled WGS sequence"/>
</dbReference>
<dbReference type="EMBL" id="JMPR01000004">
    <property type="protein sequence ID" value="KFD22539.1"/>
    <property type="molecule type" value="Genomic_DNA"/>
</dbReference>
<dbReference type="OrthoDB" id="7065110at2"/>
<dbReference type="RefSeq" id="WP_025903943.1">
    <property type="nucleotide sequence ID" value="NZ_ATMJ01000006.1"/>
</dbReference>
<evidence type="ECO:0000256" key="5">
    <source>
        <dbReference type="ARBA" id="ARBA00022519"/>
    </source>
</evidence>
<feature type="transmembrane region" description="Helical" evidence="10">
    <location>
        <begin position="173"/>
        <end position="190"/>
    </location>
</feature>
<feature type="transmembrane region" description="Helical" evidence="10">
    <location>
        <begin position="48"/>
        <end position="69"/>
    </location>
</feature>
<dbReference type="eggNOG" id="COG2223">
    <property type="taxonomic scope" value="Bacteria"/>
</dbReference>
<keyword evidence="13" id="KW-1185">Reference proteome</keyword>
<protein>
    <submittedName>
        <fullName evidence="12">Major facilitator superfamily sucrose permease</fullName>
    </submittedName>
</protein>
<comment type="subcellular location">
    <subcellularLocation>
        <location evidence="1">Cell inner membrane</location>
        <topology evidence="1">Multi-pass membrane protein</topology>
    </subcellularLocation>
</comment>
<evidence type="ECO:0000256" key="4">
    <source>
        <dbReference type="ARBA" id="ARBA00022475"/>
    </source>
</evidence>
<comment type="caution">
    <text evidence="12">The sequence shown here is derived from an EMBL/GenBank/DDBJ whole genome shotgun (WGS) entry which is preliminary data.</text>
</comment>
<dbReference type="PRINTS" id="PR00174">
    <property type="entry name" value="LACYSMPORT"/>
</dbReference>
<evidence type="ECO:0000256" key="6">
    <source>
        <dbReference type="ARBA" id="ARBA00022597"/>
    </source>
</evidence>
<feature type="transmembrane region" description="Helical" evidence="10">
    <location>
        <begin position="148"/>
        <end position="167"/>
    </location>
</feature>
<evidence type="ECO:0000313" key="13">
    <source>
        <dbReference type="Proteomes" id="UP000028602"/>
    </source>
</evidence>
<dbReference type="PANTHER" id="PTHR23522:SF10">
    <property type="entry name" value="3-PHENYLPROPIONIC ACID TRANSPORTER-RELATED"/>
    <property type="match status" value="1"/>
</dbReference>
<feature type="transmembrane region" description="Helical" evidence="10">
    <location>
        <begin position="219"/>
        <end position="236"/>
    </location>
</feature>
<feature type="transmembrane region" description="Helical" evidence="10">
    <location>
        <begin position="110"/>
        <end position="128"/>
    </location>
</feature>
<comment type="similarity">
    <text evidence="2">Belongs to the major facilitator superfamily. Oligosaccharide:H(+) symporter (OHS) (TC 2.A.1.5) family.</text>
</comment>
<dbReference type="Pfam" id="PF01306">
    <property type="entry name" value="LacY_symp"/>
    <property type="match status" value="1"/>
</dbReference>
<dbReference type="PROSITE" id="PS50850">
    <property type="entry name" value="MFS"/>
    <property type="match status" value="1"/>
</dbReference>
<evidence type="ECO:0000256" key="3">
    <source>
        <dbReference type="ARBA" id="ARBA00022448"/>
    </source>
</evidence>
<evidence type="ECO:0000256" key="7">
    <source>
        <dbReference type="ARBA" id="ARBA00022692"/>
    </source>
</evidence>
<keyword evidence="6" id="KW-0762">Sugar transport</keyword>
<dbReference type="NCBIfam" id="NF007077">
    <property type="entry name" value="PRK09528.1"/>
    <property type="match status" value="1"/>
</dbReference>
<keyword evidence="3" id="KW-0813">Transport</keyword>
<evidence type="ECO:0000256" key="8">
    <source>
        <dbReference type="ARBA" id="ARBA00022989"/>
    </source>
</evidence>
<keyword evidence="5" id="KW-0997">Cell inner membrane</keyword>
<dbReference type="GO" id="GO:0030395">
    <property type="term" value="F:lactose binding"/>
    <property type="evidence" value="ECO:0007669"/>
    <property type="project" value="TreeGrafter"/>
</dbReference>
<dbReference type="InterPro" id="IPR020846">
    <property type="entry name" value="MFS_dom"/>
</dbReference>
<keyword evidence="7 10" id="KW-0812">Transmembrane</keyword>
<dbReference type="AlphaFoldDB" id="A0A085JPZ3"/>
<evidence type="ECO:0000256" key="9">
    <source>
        <dbReference type="ARBA" id="ARBA00023136"/>
    </source>
</evidence>
<dbReference type="PROSITE" id="PS00896">
    <property type="entry name" value="LACY_1"/>
    <property type="match status" value="1"/>
</dbReference>
<evidence type="ECO:0000259" key="11">
    <source>
        <dbReference type="PROSITE" id="PS50850"/>
    </source>
</evidence>
<dbReference type="GO" id="GO:0015528">
    <property type="term" value="F:lactose:proton symporter activity"/>
    <property type="evidence" value="ECO:0007669"/>
    <property type="project" value="TreeGrafter"/>
</dbReference>
<feature type="transmembrane region" description="Helical" evidence="10">
    <location>
        <begin position="288"/>
        <end position="312"/>
    </location>
</feature>
<evidence type="ECO:0000256" key="2">
    <source>
        <dbReference type="ARBA" id="ARBA00008980"/>
    </source>
</evidence>
<feature type="transmembrane region" description="Helical" evidence="10">
    <location>
        <begin position="318"/>
        <end position="336"/>
    </location>
</feature>
<accession>A0A085JPZ3</accession>
<dbReference type="SUPFAM" id="SSF103473">
    <property type="entry name" value="MFS general substrate transporter"/>
    <property type="match status" value="1"/>
</dbReference>
<dbReference type="PANTHER" id="PTHR23522">
    <property type="entry name" value="BLL5896 PROTEIN"/>
    <property type="match status" value="1"/>
</dbReference>
<keyword evidence="4" id="KW-1003">Cell membrane</keyword>
<dbReference type="Gene3D" id="1.20.1250.20">
    <property type="entry name" value="MFS general substrate transporter like domains"/>
    <property type="match status" value="2"/>
</dbReference>
<keyword evidence="8 10" id="KW-1133">Transmembrane helix</keyword>
<feature type="transmembrane region" description="Helical" evidence="10">
    <location>
        <begin position="258"/>
        <end position="281"/>
    </location>
</feature>